<name>Q60HI1_EPTBU</name>
<dbReference type="InterPro" id="IPR042836">
    <property type="entry name" value="SIG15"/>
</dbReference>
<dbReference type="InterPro" id="IPR013106">
    <property type="entry name" value="Ig_V-set"/>
</dbReference>
<dbReference type="Gene3D" id="2.60.40.10">
    <property type="entry name" value="Immunoglobulins"/>
    <property type="match status" value="2"/>
</dbReference>
<dbReference type="InterPro" id="IPR007110">
    <property type="entry name" value="Ig-like_dom"/>
</dbReference>
<dbReference type="GO" id="GO:0045124">
    <property type="term" value="P:regulation of bone resorption"/>
    <property type="evidence" value="ECO:0007669"/>
    <property type="project" value="TreeGrafter"/>
</dbReference>
<accession>Q60HI1</accession>
<dbReference type="InterPro" id="IPR013783">
    <property type="entry name" value="Ig-like_fold"/>
</dbReference>
<dbReference type="SUPFAM" id="SSF48726">
    <property type="entry name" value="Immunoglobulin"/>
    <property type="match status" value="2"/>
</dbReference>
<dbReference type="InterPro" id="IPR003599">
    <property type="entry name" value="Ig_sub"/>
</dbReference>
<dbReference type="PROSITE" id="PS50835">
    <property type="entry name" value="IG_LIKE"/>
    <property type="match status" value="1"/>
</dbReference>
<evidence type="ECO:0000256" key="1">
    <source>
        <dbReference type="SAM" id="Phobius"/>
    </source>
</evidence>
<keyword evidence="3" id="KW-0675">Receptor</keyword>
<evidence type="ECO:0000259" key="2">
    <source>
        <dbReference type="PROSITE" id="PS50835"/>
    </source>
</evidence>
<proteinExistence type="evidence at transcript level"/>
<dbReference type="EMBL" id="AB125060">
    <property type="protein sequence ID" value="BAD52303.1"/>
    <property type="molecule type" value="mRNA"/>
</dbReference>
<keyword evidence="1" id="KW-1133">Transmembrane helix</keyword>
<dbReference type="SMART" id="SM00409">
    <property type="entry name" value="IG"/>
    <property type="match status" value="2"/>
</dbReference>
<dbReference type="PANTHER" id="PTHR46942:SF1">
    <property type="entry name" value="SIALIC ACID-BINDING IG-LIKE LECTIN 15"/>
    <property type="match status" value="1"/>
</dbReference>
<sequence length="347" mass="38603">MPLSLYYCLSPQIPIPPWQLLYWAALLPSIFAQYQAKHCKSASTNYTVCTFKEVLGIVDGQVNLACNFTFPQKNAEILNIGWIKKNLAGSYSIHKWKNGTVISTGTTKPPKQLDILGDVSAGRVSLKILNLRLSDNGHYMCEVQFKIMSNNKNDGFLMYPGTKLVVGVQPKLIFLKQSINGTIELTCKATGFPLPNLDLLDPNSTKLKGMMKNNSTEVQLQIKLPELAIDGKYTCLGRNIHGEARVEILSGLHDEPRFLIVALAIGTSFLVLVLVTALTALIYWKRRKTVGNGKDFRKKSSSFDISTKTSVSLTLTMESTEKETTYETLSGIASRQEPTYETLQLTR</sequence>
<keyword evidence="1" id="KW-0472">Membrane</keyword>
<dbReference type="Pfam" id="PF07686">
    <property type="entry name" value="V-set"/>
    <property type="match status" value="1"/>
</dbReference>
<feature type="transmembrane region" description="Helical" evidence="1">
    <location>
        <begin position="258"/>
        <end position="284"/>
    </location>
</feature>
<feature type="domain" description="Ig-like" evidence="2">
    <location>
        <begin position="28"/>
        <end position="144"/>
    </location>
</feature>
<dbReference type="GO" id="GO:2001204">
    <property type="term" value="P:regulation of osteoclast development"/>
    <property type="evidence" value="ECO:0007669"/>
    <property type="project" value="TreeGrafter"/>
</dbReference>
<organism evidence="3">
    <name type="scientific">Eptatretus burgeri</name>
    <name type="common">Inshore hagfish</name>
    <dbReference type="NCBI Taxonomy" id="7764"/>
    <lineage>
        <taxon>Eukaryota</taxon>
        <taxon>Metazoa</taxon>
        <taxon>Chordata</taxon>
        <taxon>Craniata</taxon>
        <taxon>Vertebrata</taxon>
        <taxon>Cyclostomata</taxon>
        <taxon>Myxini</taxon>
        <taxon>Myxiniformes</taxon>
        <taxon>Myxinidae</taxon>
        <taxon>Eptatretinae</taxon>
        <taxon>Eptatretus</taxon>
    </lineage>
</organism>
<dbReference type="AlphaFoldDB" id="Q60HI1"/>
<keyword evidence="1" id="KW-0812">Transmembrane</keyword>
<gene>
    <name evidence="3" type="primary">NICIR</name>
</gene>
<reference evidence="3" key="1">
    <citation type="journal article" date="2004" name="Dev. Comp. Immunol.">
        <title>Transcriptome analysis of hagfish leukocytes: a framework for understanding the immune system of jawless fishes.</title>
        <authorList>
            <person name="Suzuki T."/>
            <person name="Shin-I T."/>
            <person name="Kohara Y."/>
            <person name="Kasahara M."/>
        </authorList>
    </citation>
    <scope>NUCLEOTIDE SEQUENCE</scope>
</reference>
<protein>
    <submittedName>
        <fullName evidence="3">Novel ITAM-containing IgSF receptor</fullName>
    </submittedName>
</protein>
<evidence type="ECO:0000313" key="3">
    <source>
        <dbReference type="EMBL" id="BAD52303.1"/>
    </source>
</evidence>
<dbReference type="GO" id="GO:0032956">
    <property type="term" value="P:regulation of actin cytoskeleton organization"/>
    <property type="evidence" value="ECO:0007669"/>
    <property type="project" value="TreeGrafter"/>
</dbReference>
<dbReference type="PANTHER" id="PTHR46942">
    <property type="entry name" value="SIALIC ACID-BINDING IG-LIKE LECTIN 15"/>
    <property type="match status" value="1"/>
</dbReference>
<dbReference type="InterPro" id="IPR036179">
    <property type="entry name" value="Ig-like_dom_sf"/>
</dbReference>
<dbReference type="GO" id="GO:0005886">
    <property type="term" value="C:plasma membrane"/>
    <property type="evidence" value="ECO:0007669"/>
    <property type="project" value="TreeGrafter"/>
</dbReference>